<name>A0A2P2JPJ9_RHIMU</name>
<accession>A0A2P2JPJ9</accession>
<protein>
    <submittedName>
        <fullName evidence="1">Uncharacterized protein</fullName>
    </submittedName>
</protein>
<organism evidence="1">
    <name type="scientific">Rhizophora mucronata</name>
    <name type="common">Asiatic mangrove</name>
    <dbReference type="NCBI Taxonomy" id="61149"/>
    <lineage>
        <taxon>Eukaryota</taxon>
        <taxon>Viridiplantae</taxon>
        <taxon>Streptophyta</taxon>
        <taxon>Embryophyta</taxon>
        <taxon>Tracheophyta</taxon>
        <taxon>Spermatophyta</taxon>
        <taxon>Magnoliopsida</taxon>
        <taxon>eudicotyledons</taxon>
        <taxon>Gunneridae</taxon>
        <taxon>Pentapetalae</taxon>
        <taxon>rosids</taxon>
        <taxon>fabids</taxon>
        <taxon>Malpighiales</taxon>
        <taxon>Rhizophoraceae</taxon>
        <taxon>Rhizophora</taxon>
    </lineage>
</organism>
<dbReference type="EMBL" id="GGEC01014910">
    <property type="protein sequence ID" value="MBW95393.1"/>
    <property type="molecule type" value="Transcribed_RNA"/>
</dbReference>
<evidence type="ECO:0000313" key="1">
    <source>
        <dbReference type="EMBL" id="MBW95393.1"/>
    </source>
</evidence>
<sequence>MHTHTRITATRNAIRCRINKTLLGFENCLLFWRGRRS</sequence>
<reference evidence="1" key="1">
    <citation type="submission" date="2018-02" db="EMBL/GenBank/DDBJ databases">
        <title>Rhizophora mucronata_Transcriptome.</title>
        <authorList>
            <person name="Meera S.P."/>
            <person name="Sreeshan A."/>
            <person name="Augustine A."/>
        </authorList>
    </citation>
    <scope>NUCLEOTIDE SEQUENCE</scope>
    <source>
        <tissue evidence="1">Leaf</tissue>
    </source>
</reference>
<dbReference type="AlphaFoldDB" id="A0A2P2JPJ9"/>
<proteinExistence type="predicted"/>